<keyword evidence="2" id="KW-1185">Reference proteome</keyword>
<sequence>MTSTFQTAAQEAGGRIVRVDGQIVGPPMVNAAQTLLARLGVST</sequence>
<protein>
    <submittedName>
        <fullName evidence="1">Uncharacterized protein</fullName>
    </submittedName>
</protein>
<reference evidence="2" key="1">
    <citation type="journal article" date="2019" name="Int. J. Syst. Evol. Microbiol.">
        <title>The Global Catalogue of Microorganisms (GCM) 10K type strain sequencing project: providing services to taxonomists for standard genome sequencing and annotation.</title>
        <authorList>
            <consortium name="The Broad Institute Genomics Platform"/>
            <consortium name="The Broad Institute Genome Sequencing Center for Infectious Disease"/>
            <person name="Wu L."/>
            <person name="Ma J."/>
        </authorList>
    </citation>
    <scope>NUCLEOTIDE SEQUENCE [LARGE SCALE GENOMIC DNA]</scope>
    <source>
        <strain evidence="2">DT43</strain>
    </source>
</reference>
<evidence type="ECO:0000313" key="2">
    <source>
        <dbReference type="Proteomes" id="UP001596012"/>
    </source>
</evidence>
<organism evidence="1 2">
    <name type="scientific">Streptomyces xiangluensis</name>
    <dbReference type="NCBI Taxonomy" id="2665720"/>
    <lineage>
        <taxon>Bacteria</taxon>
        <taxon>Bacillati</taxon>
        <taxon>Actinomycetota</taxon>
        <taxon>Actinomycetes</taxon>
        <taxon>Kitasatosporales</taxon>
        <taxon>Streptomycetaceae</taxon>
        <taxon>Streptomyces</taxon>
    </lineage>
</organism>
<accession>A0ABV8YKW9</accession>
<proteinExistence type="predicted"/>
<name>A0ABV8YKW9_9ACTN</name>
<dbReference type="RefSeq" id="WP_386337576.1">
    <property type="nucleotide sequence ID" value="NZ_JBHSFG010000009.1"/>
</dbReference>
<evidence type="ECO:0000313" key="1">
    <source>
        <dbReference type="EMBL" id="MFC4463846.1"/>
    </source>
</evidence>
<dbReference type="Proteomes" id="UP001596012">
    <property type="component" value="Unassembled WGS sequence"/>
</dbReference>
<dbReference type="EMBL" id="JBHSFG010000009">
    <property type="protein sequence ID" value="MFC4463846.1"/>
    <property type="molecule type" value="Genomic_DNA"/>
</dbReference>
<gene>
    <name evidence="1" type="ORF">ACFPH6_04555</name>
</gene>
<comment type="caution">
    <text evidence="1">The sequence shown here is derived from an EMBL/GenBank/DDBJ whole genome shotgun (WGS) entry which is preliminary data.</text>
</comment>